<reference evidence="2 3" key="1">
    <citation type="submission" date="2016-10" db="EMBL/GenBank/DDBJ databases">
        <authorList>
            <person name="de Groot N.N."/>
        </authorList>
    </citation>
    <scope>NUCLEOTIDE SEQUENCE [LARGE SCALE GENOMIC DNA]</scope>
    <source>
        <strain evidence="2 3">DSM 11457</strain>
    </source>
</reference>
<name>A0A1H8DJW7_9RHOB</name>
<feature type="signal peptide" evidence="1">
    <location>
        <begin position="1"/>
        <end position="22"/>
    </location>
</feature>
<dbReference type="AlphaFoldDB" id="A0A1H8DJW7"/>
<gene>
    <name evidence="2" type="ORF">SAMN04488077_111135</name>
</gene>
<dbReference type="RefSeq" id="WP_074786902.1">
    <property type="nucleotide sequence ID" value="NZ_FOBO01000011.1"/>
</dbReference>
<dbReference type="Proteomes" id="UP000182160">
    <property type="component" value="Unassembled WGS sequence"/>
</dbReference>
<evidence type="ECO:0000313" key="3">
    <source>
        <dbReference type="Proteomes" id="UP000182160"/>
    </source>
</evidence>
<evidence type="ECO:0000256" key="1">
    <source>
        <dbReference type="SAM" id="SignalP"/>
    </source>
</evidence>
<feature type="chain" id="PRO_5010332956" description="Porin" evidence="1">
    <location>
        <begin position="23"/>
        <end position="65"/>
    </location>
</feature>
<evidence type="ECO:0008006" key="4">
    <source>
        <dbReference type="Google" id="ProtNLM"/>
    </source>
</evidence>
<protein>
    <recommendedName>
        <fullName evidence="4">Porin</fullName>
    </recommendedName>
</protein>
<proteinExistence type="predicted"/>
<accession>A0A1H8DJW7</accession>
<organism evidence="2 3">
    <name type="scientific">Roseovarius tolerans</name>
    <dbReference type="NCBI Taxonomy" id="74031"/>
    <lineage>
        <taxon>Bacteria</taxon>
        <taxon>Pseudomonadati</taxon>
        <taxon>Pseudomonadota</taxon>
        <taxon>Alphaproteobacteria</taxon>
        <taxon>Rhodobacterales</taxon>
        <taxon>Roseobacteraceae</taxon>
        <taxon>Roseovarius</taxon>
    </lineage>
</organism>
<evidence type="ECO:0000313" key="2">
    <source>
        <dbReference type="EMBL" id="SEN07466.1"/>
    </source>
</evidence>
<sequence length="65" mass="6384">MSIKKWLIAASLAASMATGASAATLSGSSSGEFDSENAGTEFCLLCFGGFIGGADGADIDTSTLT</sequence>
<dbReference type="EMBL" id="FOBO01000011">
    <property type="protein sequence ID" value="SEN07466.1"/>
    <property type="molecule type" value="Genomic_DNA"/>
</dbReference>
<keyword evidence="1" id="KW-0732">Signal</keyword>